<dbReference type="SUPFAM" id="SSF103481">
    <property type="entry name" value="Multidrug resistance efflux transporter EmrE"/>
    <property type="match status" value="1"/>
</dbReference>
<comment type="similarity">
    <text evidence="7 8">Belongs to the drug/metabolite transporter (DMT) superfamily. Small multidrug resistance (SMR) (TC 2.A.7.1) family.</text>
</comment>
<dbReference type="InterPro" id="IPR037185">
    <property type="entry name" value="EmrE-like"/>
</dbReference>
<name>A0A191ZHZ1_9GAMM</name>
<dbReference type="STRING" id="1860122.A9404_08890"/>
<feature type="transmembrane region" description="Helical" evidence="9">
    <location>
        <begin position="60"/>
        <end position="82"/>
    </location>
</feature>
<keyword evidence="6 9" id="KW-0472">Membrane</keyword>
<proteinExistence type="inferred from homology"/>
<dbReference type="PANTHER" id="PTHR30561">
    <property type="entry name" value="SMR FAMILY PROTON-DEPENDENT DRUG EFFLUX TRANSPORTER SUGE"/>
    <property type="match status" value="1"/>
</dbReference>
<evidence type="ECO:0000313" key="10">
    <source>
        <dbReference type="EMBL" id="ANJ67485.1"/>
    </source>
</evidence>
<dbReference type="RefSeq" id="WP_066100448.1">
    <property type="nucleotide sequence ID" value="NZ_CP016027.1"/>
</dbReference>
<evidence type="ECO:0000256" key="7">
    <source>
        <dbReference type="ARBA" id="ARBA00038032"/>
    </source>
</evidence>
<keyword evidence="4 8" id="KW-0812">Transmembrane</keyword>
<evidence type="ECO:0000256" key="1">
    <source>
        <dbReference type="ARBA" id="ARBA00004651"/>
    </source>
</evidence>
<comment type="subcellular location">
    <subcellularLocation>
        <location evidence="1 8">Cell membrane</location>
        <topology evidence="1 8">Multi-pass membrane protein</topology>
    </subcellularLocation>
</comment>
<dbReference type="InterPro" id="IPR045324">
    <property type="entry name" value="Small_multidrug_res"/>
</dbReference>
<evidence type="ECO:0000256" key="6">
    <source>
        <dbReference type="ARBA" id="ARBA00023136"/>
    </source>
</evidence>
<dbReference type="EMBL" id="CP016027">
    <property type="protein sequence ID" value="ANJ67485.1"/>
    <property type="molecule type" value="Genomic_DNA"/>
</dbReference>
<sequence>MKASLYWLYLGIAIVTEVIGTSALKSAEGFTRFWPSVLVVVSYALSFYLLSLTLKTIPVGVVYAVWSGVGMVLLAIIGAVFFKQMLDTPAMVGIGLILAGVVVINLFSHTSLD</sequence>
<dbReference type="GO" id="GO:1990961">
    <property type="term" value="P:xenobiotic detoxification by transmembrane export across the plasma membrane"/>
    <property type="evidence" value="ECO:0007669"/>
    <property type="project" value="UniProtKB-ARBA"/>
</dbReference>
<dbReference type="InterPro" id="IPR000390">
    <property type="entry name" value="Small_drug/metabolite_transptr"/>
</dbReference>
<keyword evidence="5 9" id="KW-1133">Transmembrane helix</keyword>
<gene>
    <name evidence="10" type="ORF">A9404_08890</name>
</gene>
<reference evidence="10 11" key="1">
    <citation type="submission" date="2016-06" db="EMBL/GenBank/DDBJ databases">
        <title>Insight into the functional genes involving in sulfur oxidation in Pearl River water.</title>
        <authorList>
            <person name="Luo J."/>
            <person name="Tan X."/>
            <person name="Lin W."/>
        </authorList>
    </citation>
    <scope>NUCLEOTIDE SEQUENCE [LARGE SCALE GENOMIC DNA]</scope>
    <source>
        <strain evidence="10 11">LS2</strain>
    </source>
</reference>
<dbReference type="AlphaFoldDB" id="A0A191ZHZ1"/>
<evidence type="ECO:0000256" key="5">
    <source>
        <dbReference type="ARBA" id="ARBA00022989"/>
    </source>
</evidence>
<keyword evidence="11" id="KW-1185">Reference proteome</keyword>
<keyword evidence="3" id="KW-1003">Cell membrane</keyword>
<dbReference type="Proteomes" id="UP000078596">
    <property type="component" value="Chromosome"/>
</dbReference>
<accession>A0A191ZHZ1</accession>
<dbReference type="Gene3D" id="1.10.3730.20">
    <property type="match status" value="1"/>
</dbReference>
<organism evidence="10 11">
    <name type="scientific">Halothiobacillus diazotrophicus</name>
    <dbReference type="NCBI Taxonomy" id="1860122"/>
    <lineage>
        <taxon>Bacteria</taxon>
        <taxon>Pseudomonadati</taxon>
        <taxon>Pseudomonadota</taxon>
        <taxon>Gammaproteobacteria</taxon>
        <taxon>Chromatiales</taxon>
        <taxon>Halothiobacillaceae</taxon>
        <taxon>Halothiobacillus</taxon>
    </lineage>
</organism>
<dbReference type="GO" id="GO:0015199">
    <property type="term" value="F:amino-acid betaine transmembrane transporter activity"/>
    <property type="evidence" value="ECO:0007669"/>
    <property type="project" value="TreeGrafter"/>
</dbReference>
<feature type="transmembrane region" description="Helical" evidence="9">
    <location>
        <begin position="89"/>
        <end position="108"/>
    </location>
</feature>
<dbReference type="FunFam" id="1.10.3730.20:FF:000001">
    <property type="entry name" value="Quaternary ammonium compound resistance transporter SugE"/>
    <property type="match status" value="1"/>
</dbReference>
<evidence type="ECO:0000256" key="4">
    <source>
        <dbReference type="ARBA" id="ARBA00022692"/>
    </source>
</evidence>
<evidence type="ECO:0000313" key="11">
    <source>
        <dbReference type="Proteomes" id="UP000078596"/>
    </source>
</evidence>
<dbReference type="GO" id="GO:0005886">
    <property type="term" value="C:plasma membrane"/>
    <property type="evidence" value="ECO:0007669"/>
    <property type="project" value="UniProtKB-SubCell"/>
</dbReference>
<feature type="transmembrane region" description="Helical" evidence="9">
    <location>
        <begin position="6"/>
        <end position="24"/>
    </location>
</feature>
<dbReference type="Pfam" id="PF00893">
    <property type="entry name" value="Multi_Drug_Res"/>
    <property type="match status" value="1"/>
</dbReference>
<feature type="transmembrane region" description="Helical" evidence="9">
    <location>
        <begin position="36"/>
        <end position="54"/>
    </location>
</feature>
<dbReference type="OrthoDB" id="9808638at2"/>
<evidence type="ECO:0000256" key="2">
    <source>
        <dbReference type="ARBA" id="ARBA00022448"/>
    </source>
</evidence>
<protein>
    <submittedName>
        <fullName evidence="10">Multidrug transporter</fullName>
    </submittedName>
</protein>
<dbReference type="GO" id="GO:0031460">
    <property type="term" value="P:glycine betaine transport"/>
    <property type="evidence" value="ECO:0007669"/>
    <property type="project" value="TreeGrafter"/>
</dbReference>
<dbReference type="KEGG" id="haz:A9404_08890"/>
<dbReference type="PANTHER" id="PTHR30561:SF1">
    <property type="entry name" value="MULTIDRUG TRANSPORTER EMRE"/>
    <property type="match status" value="1"/>
</dbReference>
<evidence type="ECO:0000256" key="3">
    <source>
        <dbReference type="ARBA" id="ARBA00022475"/>
    </source>
</evidence>
<evidence type="ECO:0000256" key="8">
    <source>
        <dbReference type="RuleBase" id="RU003942"/>
    </source>
</evidence>
<evidence type="ECO:0000256" key="9">
    <source>
        <dbReference type="SAM" id="Phobius"/>
    </source>
</evidence>
<dbReference type="GO" id="GO:0015220">
    <property type="term" value="F:choline transmembrane transporter activity"/>
    <property type="evidence" value="ECO:0007669"/>
    <property type="project" value="TreeGrafter"/>
</dbReference>
<keyword evidence="2" id="KW-0813">Transport</keyword>
<dbReference type="GO" id="GO:0015297">
    <property type="term" value="F:antiporter activity"/>
    <property type="evidence" value="ECO:0007669"/>
    <property type="project" value="TreeGrafter"/>
</dbReference>